<evidence type="ECO:0000313" key="3">
    <source>
        <dbReference type="EMBL" id="CAD8081681.1"/>
    </source>
</evidence>
<dbReference type="Proteomes" id="UP000692954">
    <property type="component" value="Unassembled WGS sequence"/>
</dbReference>
<dbReference type="OrthoDB" id="300107at2759"/>
<feature type="compositionally biased region" description="Basic and acidic residues" evidence="2">
    <location>
        <begin position="15"/>
        <end position="28"/>
    </location>
</feature>
<feature type="compositionally biased region" description="Polar residues" evidence="2">
    <location>
        <begin position="1"/>
        <end position="12"/>
    </location>
</feature>
<name>A0A8S1MU25_9CILI</name>
<keyword evidence="1" id="KW-0175">Coiled coil</keyword>
<feature type="coiled-coil region" evidence="1">
    <location>
        <begin position="135"/>
        <end position="195"/>
    </location>
</feature>
<accession>A0A8S1MU25</accession>
<evidence type="ECO:0000256" key="1">
    <source>
        <dbReference type="SAM" id="Coils"/>
    </source>
</evidence>
<protein>
    <submittedName>
        <fullName evidence="3">Uncharacterized protein</fullName>
    </submittedName>
</protein>
<evidence type="ECO:0000256" key="2">
    <source>
        <dbReference type="SAM" id="MobiDB-lite"/>
    </source>
</evidence>
<comment type="caution">
    <text evidence="3">The sequence shown here is derived from an EMBL/GenBank/DDBJ whole genome shotgun (WGS) entry which is preliminary data.</text>
</comment>
<organism evidence="3 4">
    <name type="scientific">Paramecium sonneborni</name>
    <dbReference type="NCBI Taxonomy" id="65129"/>
    <lineage>
        <taxon>Eukaryota</taxon>
        <taxon>Sar</taxon>
        <taxon>Alveolata</taxon>
        <taxon>Ciliophora</taxon>
        <taxon>Intramacronucleata</taxon>
        <taxon>Oligohymenophorea</taxon>
        <taxon>Peniculida</taxon>
        <taxon>Parameciidae</taxon>
        <taxon>Paramecium</taxon>
    </lineage>
</organism>
<keyword evidence="4" id="KW-1185">Reference proteome</keyword>
<dbReference type="EMBL" id="CAJJDN010000042">
    <property type="protein sequence ID" value="CAD8081681.1"/>
    <property type="molecule type" value="Genomic_DNA"/>
</dbReference>
<sequence>MSMKKNTNQSSGPKFLRDTSLKQRSEHNQSFDVSYTNNYTTSISNKSRQQSYSQQSNILDELEQEQFPNQINVTIQKRQFELALQNELQKFLSKIIAGQQLSIEDCQIIIKAIDECIVESIQTIKLKEAEIKTIKQGYEMKINQYENTILALENEIQELKHMATLNPNNSINFKLSQLEQENEMLKLQNQQAIKLAVQGRNKIQEKELQDATNSNKQKSKTQVNNYSILLNQQYNKIYPQDKKFKQQLF</sequence>
<proteinExistence type="predicted"/>
<reference evidence="3" key="1">
    <citation type="submission" date="2021-01" db="EMBL/GenBank/DDBJ databases">
        <authorList>
            <consortium name="Genoscope - CEA"/>
            <person name="William W."/>
        </authorList>
    </citation>
    <scope>NUCLEOTIDE SEQUENCE</scope>
</reference>
<evidence type="ECO:0000313" key="4">
    <source>
        <dbReference type="Proteomes" id="UP000692954"/>
    </source>
</evidence>
<gene>
    <name evidence="3" type="ORF">PSON_ATCC_30995.1.T0420165</name>
</gene>
<feature type="region of interest" description="Disordered" evidence="2">
    <location>
        <begin position="1"/>
        <end position="28"/>
    </location>
</feature>
<dbReference type="AlphaFoldDB" id="A0A8S1MU25"/>